<reference evidence="5" key="1">
    <citation type="submission" date="2014-07" db="EMBL/GenBank/DDBJ databases">
        <authorList>
            <person name="Martin A.A"/>
            <person name="De Silva N."/>
        </authorList>
    </citation>
    <scope>NUCLEOTIDE SEQUENCE</scope>
</reference>
<evidence type="ECO:0000313" key="5">
    <source>
        <dbReference type="Proteomes" id="UP000035680"/>
    </source>
</evidence>
<accession>A0A0K0FN96</accession>
<name>A0A0K0FN96_STRVS</name>
<reference evidence="6" key="2">
    <citation type="submission" date="2015-08" db="UniProtKB">
        <authorList>
            <consortium name="WormBaseParasite"/>
        </authorList>
    </citation>
    <scope>IDENTIFICATION</scope>
</reference>
<dbReference type="Pfam" id="PF01391">
    <property type="entry name" value="Collagen"/>
    <property type="match status" value="2"/>
</dbReference>
<keyword evidence="1" id="KW-0677">Repeat</keyword>
<dbReference type="SMART" id="SM01088">
    <property type="entry name" value="Col_cuticle_N"/>
    <property type="match status" value="1"/>
</dbReference>
<dbReference type="Pfam" id="PF01484">
    <property type="entry name" value="Col_cuticle_N"/>
    <property type="match status" value="1"/>
</dbReference>
<feature type="domain" description="Nematode cuticle collagen N-terminal" evidence="4">
    <location>
        <begin position="25"/>
        <end position="77"/>
    </location>
</feature>
<feature type="compositionally biased region" description="Low complexity" evidence="2">
    <location>
        <begin position="284"/>
        <end position="301"/>
    </location>
</feature>
<evidence type="ECO:0000256" key="3">
    <source>
        <dbReference type="SAM" id="Phobius"/>
    </source>
</evidence>
<proteinExistence type="predicted"/>
<evidence type="ECO:0000256" key="2">
    <source>
        <dbReference type="SAM" id="MobiDB-lite"/>
    </source>
</evidence>
<protein>
    <submittedName>
        <fullName evidence="6">Col_cuticle_N domain-containing protein</fullName>
    </submittedName>
</protein>
<dbReference type="GO" id="GO:0042302">
    <property type="term" value="F:structural constituent of cuticle"/>
    <property type="evidence" value="ECO:0007669"/>
    <property type="project" value="InterPro"/>
</dbReference>
<keyword evidence="3" id="KW-0812">Transmembrane</keyword>
<keyword evidence="3" id="KW-0472">Membrane</keyword>
<evidence type="ECO:0000256" key="1">
    <source>
        <dbReference type="ARBA" id="ARBA00022737"/>
    </source>
</evidence>
<feature type="compositionally biased region" description="Pro residues" evidence="2">
    <location>
        <begin position="208"/>
        <end position="219"/>
    </location>
</feature>
<dbReference type="Proteomes" id="UP000035680">
    <property type="component" value="Unassembled WGS sequence"/>
</dbReference>
<dbReference type="STRING" id="75913.A0A0K0FN96"/>
<dbReference type="WBParaSite" id="SVE_1047600.1">
    <property type="protein sequence ID" value="SVE_1047600.1"/>
    <property type="gene ID" value="SVE_1047600"/>
</dbReference>
<feature type="region of interest" description="Disordered" evidence="2">
    <location>
        <begin position="152"/>
        <end position="185"/>
    </location>
</feature>
<dbReference type="PANTHER" id="PTHR24637:SF388">
    <property type="entry name" value="NEMATODE CUTICLE COLLAGEN N-TERMINAL DOMAIN-CONTAINING PROTEIN"/>
    <property type="match status" value="1"/>
</dbReference>
<dbReference type="InterPro" id="IPR002486">
    <property type="entry name" value="Col_cuticle_N"/>
</dbReference>
<evidence type="ECO:0000313" key="6">
    <source>
        <dbReference type="WBParaSite" id="SVE_1047600.1"/>
    </source>
</evidence>
<dbReference type="AlphaFoldDB" id="A0A0K0FN96"/>
<organism evidence="5 6">
    <name type="scientific">Strongyloides venezuelensis</name>
    <name type="common">Threadworm</name>
    <dbReference type="NCBI Taxonomy" id="75913"/>
    <lineage>
        <taxon>Eukaryota</taxon>
        <taxon>Metazoa</taxon>
        <taxon>Ecdysozoa</taxon>
        <taxon>Nematoda</taxon>
        <taxon>Chromadorea</taxon>
        <taxon>Rhabditida</taxon>
        <taxon>Tylenchina</taxon>
        <taxon>Panagrolaimomorpha</taxon>
        <taxon>Strongyloidoidea</taxon>
        <taxon>Strongyloididae</taxon>
        <taxon>Strongyloides</taxon>
    </lineage>
</organism>
<feature type="compositionally biased region" description="Pro residues" evidence="2">
    <location>
        <begin position="268"/>
        <end position="283"/>
    </location>
</feature>
<sequence>MLISSNENLKNKKVKDELSIHRLRATAFVAVALSTVAVIFSIISLPLIYTYIQTLQSHITNEVDYCRAHSKDIWVEVFSIQDSLHSKRLHPSSHRFKRSWAFGKWINDDTSQYQENKAPSVMPTDNYDMPNDGLEKDNVKQKSSHEFKCPCQVGPPGDVGEPGLDGVPGKDGEPGEAGVPGSDGEILPFEGTIKEPCIICPVGPPGIPGQPGLKGPPGPKGAVGLPGANGKRGEPGLPGAQGSQGPPGPPGLPGLKGLDGKIITVLGPPGPPGIPGPQGPPGPKGIKGPVGSQGLSGSPGSPGDPGKPGVSGKDGLPGEPGVPGAKGEDGSCNCQEPRLPPGY</sequence>
<feature type="region of interest" description="Disordered" evidence="2">
    <location>
        <begin position="208"/>
        <end position="343"/>
    </location>
</feature>
<feature type="transmembrane region" description="Helical" evidence="3">
    <location>
        <begin position="25"/>
        <end position="52"/>
    </location>
</feature>
<keyword evidence="5" id="KW-1185">Reference proteome</keyword>
<dbReference type="InterPro" id="IPR008160">
    <property type="entry name" value="Collagen"/>
</dbReference>
<feature type="compositionally biased region" description="Low complexity" evidence="2">
    <location>
        <begin position="235"/>
        <end position="244"/>
    </location>
</feature>
<dbReference type="PANTHER" id="PTHR24637">
    <property type="entry name" value="COLLAGEN"/>
    <property type="match status" value="1"/>
</dbReference>
<keyword evidence="3" id="KW-1133">Transmembrane helix</keyword>
<evidence type="ECO:0000259" key="4">
    <source>
        <dbReference type="SMART" id="SM01088"/>
    </source>
</evidence>